<comment type="subcellular location">
    <subcellularLocation>
        <location evidence="1 8">Cell membrane</location>
        <topology evidence="1 8">Multi-pass membrane protein</topology>
    </subcellularLocation>
</comment>
<comment type="pathway">
    <text evidence="8">Protein modification; lipoprotein biosynthesis (N-acyl transfer).</text>
</comment>
<evidence type="ECO:0000313" key="11">
    <source>
        <dbReference type="Proteomes" id="UP001168823"/>
    </source>
</evidence>
<dbReference type="CDD" id="cd07571">
    <property type="entry name" value="ALP_N-acyl_transferase"/>
    <property type="match status" value="1"/>
</dbReference>
<comment type="function">
    <text evidence="8">Catalyzes the phospholipid dependent N-acylation of the N-terminal cysteine of apolipoprotein, the last step in lipoprotein maturation.</text>
</comment>
<dbReference type="NCBIfam" id="TIGR00546">
    <property type="entry name" value="lnt"/>
    <property type="match status" value="1"/>
</dbReference>
<evidence type="ECO:0000256" key="3">
    <source>
        <dbReference type="ARBA" id="ARBA00022679"/>
    </source>
</evidence>
<proteinExistence type="inferred from homology"/>
<evidence type="ECO:0000313" key="10">
    <source>
        <dbReference type="EMBL" id="MDO3634218.1"/>
    </source>
</evidence>
<keyword evidence="4 8" id="KW-0812">Transmembrane</keyword>
<dbReference type="EMBL" id="JAUMSQ010000001">
    <property type="protein sequence ID" value="MDO3634218.1"/>
    <property type="molecule type" value="Genomic_DNA"/>
</dbReference>
<dbReference type="HAMAP" id="MF_01148">
    <property type="entry name" value="Lnt"/>
    <property type="match status" value="1"/>
</dbReference>
<feature type="transmembrane region" description="Helical" evidence="8">
    <location>
        <begin position="185"/>
        <end position="204"/>
    </location>
</feature>
<evidence type="ECO:0000256" key="8">
    <source>
        <dbReference type="HAMAP-Rule" id="MF_01148"/>
    </source>
</evidence>
<organism evidence="10 11">
    <name type="scientific">Mycolicibacterium arseniciresistens</name>
    <dbReference type="NCBI Taxonomy" id="3062257"/>
    <lineage>
        <taxon>Bacteria</taxon>
        <taxon>Bacillati</taxon>
        <taxon>Actinomycetota</taxon>
        <taxon>Actinomycetes</taxon>
        <taxon>Mycobacteriales</taxon>
        <taxon>Mycobacteriaceae</taxon>
        <taxon>Mycolicibacterium</taxon>
    </lineage>
</organism>
<comment type="caution">
    <text evidence="10">The sequence shown here is derived from an EMBL/GenBank/DDBJ whole genome shotgun (WGS) entry which is preliminary data.</text>
</comment>
<dbReference type="InterPro" id="IPR036526">
    <property type="entry name" value="C-N_Hydrolase_sf"/>
</dbReference>
<keyword evidence="5 8" id="KW-1133">Transmembrane helix</keyword>
<dbReference type="PANTHER" id="PTHR38686">
    <property type="entry name" value="APOLIPOPROTEIN N-ACYLTRANSFERASE"/>
    <property type="match status" value="1"/>
</dbReference>
<keyword evidence="7 8" id="KW-0012">Acyltransferase</keyword>
<dbReference type="EC" id="2.3.1.269" evidence="8"/>
<comment type="catalytic activity">
    <reaction evidence="8">
        <text>N-terminal S-1,2-diacyl-sn-glyceryl-L-cysteinyl-[lipoprotein] + a glycerophospholipid = N-acyl-S-1,2-diacyl-sn-glyceryl-L-cysteinyl-[lipoprotein] + a 2-acyl-sn-glycero-3-phospholipid + H(+)</text>
        <dbReference type="Rhea" id="RHEA:48228"/>
        <dbReference type="Rhea" id="RHEA-COMP:14681"/>
        <dbReference type="Rhea" id="RHEA-COMP:14684"/>
        <dbReference type="ChEBI" id="CHEBI:15378"/>
        <dbReference type="ChEBI" id="CHEBI:136912"/>
        <dbReference type="ChEBI" id="CHEBI:140656"/>
        <dbReference type="ChEBI" id="CHEBI:140657"/>
        <dbReference type="ChEBI" id="CHEBI:140660"/>
        <dbReference type="EC" id="2.3.1.269"/>
    </reaction>
</comment>
<evidence type="ECO:0000256" key="6">
    <source>
        <dbReference type="ARBA" id="ARBA00023136"/>
    </source>
</evidence>
<keyword evidence="6 8" id="KW-0472">Membrane</keyword>
<dbReference type="SUPFAM" id="SSF56317">
    <property type="entry name" value="Carbon-nitrogen hydrolase"/>
    <property type="match status" value="1"/>
</dbReference>
<keyword evidence="11" id="KW-1185">Reference proteome</keyword>
<feature type="transmembrane region" description="Helical" evidence="8">
    <location>
        <begin position="28"/>
        <end position="45"/>
    </location>
</feature>
<dbReference type="InterPro" id="IPR004563">
    <property type="entry name" value="Apolipo_AcylTrfase"/>
</dbReference>
<keyword evidence="3 8" id="KW-0808">Transferase</keyword>
<dbReference type="Pfam" id="PF20154">
    <property type="entry name" value="LNT_N"/>
    <property type="match status" value="1"/>
</dbReference>
<keyword evidence="2 8" id="KW-1003">Cell membrane</keyword>
<evidence type="ECO:0000259" key="9">
    <source>
        <dbReference type="PROSITE" id="PS50263"/>
    </source>
</evidence>
<dbReference type="InterPro" id="IPR003010">
    <property type="entry name" value="C-N_Hydrolase"/>
</dbReference>
<dbReference type="Gene3D" id="3.60.110.10">
    <property type="entry name" value="Carbon-nitrogen hydrolase"/>
    <property type="match status" value="1"/>
</dbReference>
<accession>A0ABT8U8W1</accession>
<feature type="transmembrane region" description="Helical" evidence="8">
    <location>
        <begin position="77"/>
        <end position="98"/>
    </location>
</feature>
<reference evidence="10" key="1">
    <citation type="submission" date="2023-07" db="EMBL/GenBank/DDBJ databases">
        <title>Mycolicibacterium sp. nov., a novel bacterial species.</title>
        <authorList>
            <person name="Cao Y."/>
        </authorList>
    </citation>
    <scope>NUCLEOTIDE SEQUENCE</scope>
    <source>
        <strain evidence="10">KC 300</strain>
    </source>
</reference>
<name>A0ABT8U8W1_9MYCO</name>
<dbReference type="Proteomes" id="UP001168823">
    <property type="component" value="Unassembled WGS sequence"/>
</dbReference>
<evidence type="ECO:0000256" key="4">
    <source>
        <dbReference type="ARBA" id="ARBA00022692"/>
    </source>
</evidence>
<evidence type="ECO:0000256" key="7">
    <source>
        <dbReference type="ARBA" id="ARBA00023315"/>
    </source>
</evidence>
<gene>
    <name evidence="8 10" type="primary">lnt</name>
    <name evidence="10" type="ORF">Q2100_00495</name>
</gene>
<evidence type="ECO:0000256" key="2">
    <source>
        <dbReference type="ARBA" id="ARBA00022475"/>
    </source>
</evidence>
<evidence type="ECO:0000256" key="5">
    <source>
        <dbReference type="ARBA" id="ARBA00022989"/>
    </source>
</evidence>
<dbReference type="Pfam" id="PF00795">
    <property type="entry name" value="CN_hydrolase"/>
    <property type="match status" value="1"/>
</dbReference>
<evidence type="ECO:0000256" key="1">
    <source>
        <dbReference type="ARBA" id="ARBA00004651"/>
    </source>
</evidence>
<dbReference type="InterPro" id="IPR045378">
    <property type="entry name" value="LNT_N"/>
</dbReference>
<feature type="transmembrane region" description="Helical" evidence="8">
    <location>
        <begin position="474"/>
        <end position="495"/>
    </location>
</feature>
<comment type="caution">
    <text evidence="8">Lacks conserved residue(s) required for the propagation of feature annotation.</text>
</comment>
<comment type="similarity">
    <text evidence="8">Belongs to the CN hydrolase family. Apolipoprotein N-acyltransferase subfamily.</text>
</comment>
<dbReference type="PANTHER" id="PTHR38686:SF1">
    <property type="entry name" value="APOLIPOPROTEIN N-ACYLTRANSFERASE"/>
    <property type="match status" value="1"/>
</dbReference>
<feature type="transmembrane region" description="Helical" evidence="8">
    <location>
        <begin position="150"/>
        <end position="173"/>
    </location>
</feature>
<protein>
    <recommendedName>
        <fullName evidence="8">Apolipoprotein N-acyltransferase</fullName>
        <shortName evidence="8">ALP N-acyltransferase</shortName>
        <ecNumber evidence="8">2.3.1.269</ecNumber>
    </recommendedName>
</protein>
<sequence length="505" mass="52573">MSRTWSGLAAAVLAGALPALAFPAPSWWWLAWFGIVPLLLVVRAAPTARAAALRACCGMAGYVSATQYWLLPSAGPLLIVLAIGLGALWMPWGVAAYLLLREPITARGTFAAMVVSPSAWVVAEAVRSWPSLGGPWALLGASQWNQPATLASASLGGMWLTSFVIVGANTAIAGAILHRRVSVRVTAAAVALACAALGPAWFWLGPAPAAGSTVRVALVQPGDIEDSVARQAAGEALTAALAGRRLDVIVWGESSVGVDLSGQPEAMARLAALSRRVGADLLVNVDARDRAGGISKSSVLIGPDGSRGAYSKTRLVPFGEYVPLRPLLGWATRHTEAAAEDRRRGSGQVVLHTGGPAGADPEKPVGGLAIGPLISFETTFSDLPRREVQRGAQLLVYQSSTSTYQGSWAQAQLASQAAVHAAEVGHPAVHTGLSGISTAFDARGRQLAWYPAIERGAIVVEVPLDSHTTPFQRFGNWVLALALSILAGAIGMATLRSRRSTRRAG</sequence>
<feature type="domain" description="CN hydrolase" evidence="9">
    <location>
        <begin position="214"/>
        <end position="464"/>
    </location>
</feature>
<dbReference type="PROSITE" id="PS50263">
    <property type="entry name" value="CN_HYDROLASE"/>
    <property type="match status" value="1"/>
</dbReference>